<dbReference type="Pfam" id="PF03544">
    <property type="entry name" value="TonB_C"/>
    <property type="match status" value="1"/>
</dbReference>
<proteinExistence type="predicted"/>
<keyword evidence="4" id="KW-1185">Reference proteome</keyword>
<evidence type="ECO:0000259" key="2">
    <source>
        <dbReference type="PROSITE" id="PS52015"/>
    </source>
</evidence>
<dbReference type="AlphaFoldDB" id="A0A238U5Q8"/>
<dbReference type="Proteomes" id="UP000215214">
    <property type="component" value="Chromosome TJEJU"/>
</dbReference>
<organism evidence="3 4">
    <name type="scientific">Tenacibaculum jejuense</name>
    <dbReference type="NCBI Taxonomy" id="584609"/>
    <lineage>
        <taxon>Bacteria</taxon>
        <taxon>Pseudomonadati</taxon>
        <taxon>Bacteroidota</taxon>
        <taxon>Flavobacteriia</taxon>
        <taxon>Flavobacteriales</taxon>
        <taxon>Flavobacteriaceae</taxon>
        <taxon>Tenacibaculum</taxon>
    </lineage>
</organism>
<feature type="chain" id="PRO_5012104891" description="TonB C-terminal domain-containing protein" evidence="1">
    <location>
        <begin position="22"/>
        <end position="209"/>
    </location>
</feature>
<evidence type="ECO:0000313" key="3">
    <source>
        <dbReference type="EMBL" id="SNR13948.1"/>
    </source>
</evidence>
<evidence type="ECO:0000313" key="4">
    <source>
        <dbReference type="Proteomes" id="UP000215214"/>
    </source>
</evidence>
<gene>
    <name evidence="3" type="ORF">TJEJU_0141</name>
</gene>
<evidence type="ECO:0000256" key="1">
    <source>
        <dbReference type="SAM" id="SignalP"/>
    </source>
</evidence>
<dbReference type="GO" id="GO:0098797">
    <property type="term" value="C:plasma membrane protein complex"/>
    <property type="evidence" value="ECO:0007669"/>
    <property type="project" value="TreeGrafter"/>
</dbReference>
<dbReference type="PROSITE" id="PS52015">
    <property type="entry name" value="TONB_CTD"/>
    <property type="match status" value="1"/>
</dbReference>
<dbReference type="PANTHER" id="PTHR33446:SF2">
    <property type="entry name" value="PROTEIN TONB"/>
    <property type="match status" value="1"/>
</dbReference>
<dbReference type="SUPFAM" id="SSF74653">
    <property type="entry name" value="TolA/TonB C-terminal domain"/>
    <property type="match status" value="1"/>
</dbReference>
<accession>A0A238U5Q8</accession>
<name>A0A238U5Q8_9FLAO</name>
<protein>
    <recommendedName>
        <fullName evidence="2">TonB C-terminal domain-containing protein</fullName>
    </recommendedName>
</protein>
<dbReference type="GO" id="GO:0055085">
    <property type="term" value="P:transmembrane transport"/>
    <property type="evidence" value="ECO:0007669"/>
    <property type="project" value="InterPro"/>
</dbReference>
<dbReference type="Gene3D" id="3.30.1150.10">
    <property type="match status" value="1"/>
</dbReference>
<feature type="signal peptide" evidence="1">
    <location>
        <begin position="1"/>
        <end position="21"/>
    </location>
</feature>
<sequence>MILKRILILSFSILSSLTLFAQEDLCTSPSSGDDLLMELNAISKCHVEEKKEVVLPKRNRYLRVRNNSYYANLRKSIRTLKKSMKEPAKEVITKEIYLGEATKEPVLLLADKKNRGGLKETLKSYINDNLVYPASLKDKNIEGIVWSSFVIDANGGVKNIVTLGPIGGKLFEEEASRLIKSLPKFTPGELDGERVNVKHLMAIKFEMSK</sequence>
<dbReference type="RefSeq" id="WP_095068819.1">
    <property type="nucleotide sequence ID" value="NZ_LT899436.1"/>
</dbReference>
<dbReference type="InterPro" id="IPR037682">
    <property type="entry name" value="TonB_C"/>
</dbReference>
<keyword evidence="1" id="KW-0732">Signal</keyword>
<dbReference type="PANTHER" id="PTHR33446">
    <property type="entry name" value="PROTEIN TONB-RELATED"/>
    <property type="match status" value="1"/>
</dbReference>
<dbReference type="KEGG" id="tje:TJEJU_0141"/>
<dbReference type="EMBL" id="LT899436">
    <property type="protein sequence ID" value="SNR13948.1"/>
    <property type="molecule type" value="Genomic_DNA"/>
</dbReference>
<reference evidence="3 4" key="1">
    <citation type="submission" date="2017-07" db="EMBL/GenBank/DDBJ databases">
        <authorList>
            <person name="Sun Z.S."/>
            <person name="Albrecht U."/>
            <person name="Echele G."/>
            <person name="Lee C.C."/>
        </authorList>
    </citation>
    <scope>NUCLEOTIDE SEQUENCE [LARGE SCALE GENOMIC DNA]</scope>
    <source>
        <strain evidence="4">type strain: KCTC 22618</strain>
    </source>
</reference>
<dbReference type="OrthoDB" id="1522859at2"/>
<feature type="domain" description="TonB C-terminal" evidence="2">
    <location>
        <begin position="117"/>
        <end position="209"/>
    </location>
</feature>
<dbReference type="GO" id="GO:0031992">
    <property type="term" value="F:energy transducer activity"/>
    <property type="evidence" value="ECO:0007669"/>
    <property type="project" value="TreeGrafter"/>
</dbReference>
<dbReference type="InterPro" id="IPR051045">
    <property type="entry name" value="TonB-dependent_transducer"/>
</dbReference>